<feature type="non-terminal residue" evidence="1">
    <location>
        <position position="2011"/>
    </location>
</feature>
<comment type="caution">
    <text evidence="1">The sequence shown here is derived from an EMBL/GenBank/DDBJ whole genome shotgun (WGS) entry which is preliminary data.</text>
</comment>
<protein>
    <submittedName>
        <fullName evidence="1">Uncharacterized protein</fullName>
    </submittedName>
</protein>
<reference evidence="1" key="1">
    <citation type="submission" date="2022-07" db="EMBL/GenBank/DDBJ databases">
        <title>Phylogenomic reconstructions and comparative analyses of Kickxellomycotina fungi.</title>
        <authorList>
            <person name="Reynolds N.K."/>
            <person name="Stajich J.E."/>
            <person name="Barry K."/>
            <person name="Grigoriev I.V."/>
            <person name="Crous P."/>
            <person name="Smith M.E."/>
        </authorList>
    </citation>
    <scope>NUCLEOTIDE SEQUENCE</scope>
    <source>
        <strain evidence="1">BCRC 34780</strain>
    </source>
</reference>
<evidence type="ECO:0000313" key="2">
    <source>
        <dbReference type="Proteomes" id="UP001140087"/>
    </source>
</evidence>
<dbReference type="Proteomes" id="UP001140087">
    <property type="component" value="Unassembled WGS sequence"/>
</dbReference>
<proteinExistence type="predicted"/>
<gene>
    <name evidence="1" type="ORF">H4R21_000543</name>
</gene>
<accession>A0ACC1LFT7</accession>
<name>A0ACC1LFT7_9FUNG</name>
<evidence type="ECO:0000313" key="1">
    <source>
        <dbReference type="EMBL" id="KAJ2807272.1"/>
    </source>
</evidence>
<sequence>MRTISLSSRLQWAFRGTVLQGALATGDVDNDGCNEFVVGSVQGELAVFRGRGGCGSWKHSESQAEPEYDCWDAVMRGEIPPDSGASRSELGSLRRPSTHNSASYGAASNRESLSVDDIMHMIDSGERAAISEAGGVRSPSLVENDAEYGGHIKWEDMLDIERDGRKPWILAQNLGTISSVVVADISNSGHNSIVVVNGEGKCHVFDYPFRRRLHPDLAKRRRQQNHLRRFSQDRFFKDGIVVDARGDDNDQPNIQQFPARPGGSASVGATVARGSGCLDSFPQQQPDAGVGHGQGQRVRMALSGALADTGIHSAPQIHPDGSTSMSAGVHSEPKLSHHSGAGPLQRAAVREIPPSPAAVADGSRPMSTSANSGTDFAPPRASWRPLSGLDSQLLDAGAGAGAGLLAGYSMVPTSNVSSQTDPPLTMLNSHAPRTAGPAPQADSSILPDLSRLPASPLGLHAHHMLSRGGFSADTGDSSHRHANVAESSMEPPGAVFGDVFAESDMDSADELSDSGEAAWLTPEEVADIEKIWGADVGKRSGDWFPYVLDRPDASFDIPTNVEHALVADIDNNGLNELVLTSTDGFVYIFRIEPAVKHVVKAALTPLGTFSNIPTALPSVNMTATGSPYLYMSAPRSPDSSDMEMDGGGGKAPGAAAAASTTAAAVHGTISQNGRMHSTASEPLLHAAGSQTSPQPTPVLPALAEAPSDPTTASSPGRTPDVSLVNHLLRSLREASSGSGEPSSSSSGFGSVSAYYEPDAHLAAVATAPPALTQQPQPQPQQPQTSGKRASLTSRMRESFSYIVSGAEAPRKPTSMFNQTAPPSLSHSQAHTANHSGISTSEHSRKPSSVDHTIDPGLLDKSLGGLEAERESLRLALKAPCTVEASPVVAAGETQASKRRGRPRHNTVCVDYRGMEPMRGVAGTDGGDLPRIPESMSGPSFTQSPEAPAAMQDKPAAQDVEPHASPPPPPRRVPGSRMHSRHSSVSSVAGRLRKMSDTPNDADLEALATEEDASKGSTSLDPGASQHLAPPSAAVRAKGSASKPRRAQRAAARAEPIEDRASLMSQVTERLEGLNLRSAGLRAAGPGARARRGSTYADAPENEAGPQLPPARTVVDWSFTTADKVATWFLDNIPGGVSMVSAPADAFGEPVAGRRPGEHSDGLSLTSCSSCSCSRCGSDSDESSSSESAADRAQAAHPPSALGAAIAAASKPVAAHSRTDAATSLRYGAPGRPIATHSASLAAVQMGLTLPQPLGLAAIGADTGGRATDAVAMSCPGRASGRVGLDARSAAAPAPSSDSEQASSDGERRARAQKFLILSKPGGRFVPIDMSRGVILPTVVPPELPPEVLAGGNTAQLMNVDASGSQHSLQLTASTALPHYSATDLGADSYVCQSPSWQSGSVPWAHAGPGMSFSSAGAFAASPAQLADHPSHVAMGAPLVSQFPIGDAPPGARGSPAPSLAGEAAAAHADADLRRLPAGTSYGSVVRPGSISGAASLASNLRAQRGLHRISYDVLRSQGPATHVGLSPLNRSSMASGAVTPGAGGYLFGASQLNRRQLGYAGLRGYIGGNSQQHAGGRLAGGLRGDDGRLLPGHHSPLGTGTLSGRGYSFVLSQGLGTGTMPREPTSGYFSPVLPGTLTAADEHHTRHWLDSIRRSPHQQWHGPAAPASASPQPGLQHQRPSPSSLAWSNLKDGGDQQQQQQQQQQQHRPNSATPACMATGEHQQGTHLPELLGREPGAGGGYEDGSAVASAERLFWSQGEVQSVQSHSSLGAGASMGHVPVVAKEEEIEEAPQPVELEVATYMVGGVSPGLRRAGDAPADDGDEDEEEASELVSLVTMDGTVSCYDPQRKVNHFVNLNAKDPVLGIWKAKMHREVSRPSPLAEALRDGHIAADCCFGRRLAAHTPATPTRRRVGLSHGSLHDAVRYAIYVEDSVQLLNGLDSGLRRRGLRPAAAIRRLRQTSSGMLGDRGAPDAPRRERVSPRGSRGNTLARHARAGLNSRLLDTISWSGR</sequence>
<keyword evidence="2" id="KW-1185">Reference proteome</keyword>
<organism evidence="1 2">
    <name type="scientific">Coemansia helicoidea</name>
    <dbReference type="NCBI Taxonomy" id="1286919"/>
    <lineage>
        <taxon>Eukaryota</taxon>
        <taxon>Fungi</taxon>
        <taxon>Fungi incertae sedis</taxon>
        <taxon>Zoopagomycota</taxon>
        <taxon>Kickxellomycotina</taxon>
        <taxon>Kickxellomycetes</taxon>
        <taxon>Kickxellales</taxon>
        <taxon>Kickxellaceae</taxon>
        <taxon>Coemansia</taxon>
    </lineage>
</organism>
<dbReference type="EMBL" id="JANBUN010000072">
    <property type="protein sequence ID" value="KAJ2807272.1"/>
    <property type="molecule type" value="Genomic_DNA"/>
</dbReference>